<feature type="repeat" description="ANK" evidence="2">
    <location>
        <begin position="490"/>
        <end position="522"/>
    </location>
</feature>
<keyword evidence="2" id="KW-0040">ANK repeat</keyword>
<evidence type="ECO:0000313" key="4">
    <source>
        <dbReference type="EMBL" id="KDQ18580.1"/>
    </source>
</evidence>
<dbReference type="InterPro" id="IPR001245">
    <property type="entry name" value="Ser-Thr/Tyr_kinase_cat_dom"/>
</dbReference>
<feature type="domain" description="Protein kinase" evidence="3">
    <location>
        <begin position="724"/>
        <end position="930"/>
    </location>
</feature>
<dbReference type="SUPFAM" id="SSF48403">
    <property type="entry name" value="Ankyrin repeat"/>
    <property type="match status" value="1"/>
</dbReference>
<feature type="repeat" description="ANK" evidence="2">
    <location>
        <begin position="569"/>
        <end position="601"/>
    </location>
</feature>
<evidence type="ECO:0000256" key="1">
    <source>
        <dbReference type="ARBA" id="ARBA00005843"/>
    </source>
</evidence>
<organism evidence="4 5">
    <name type="scientific">Botryobasidium botryosum (strain FD-172 SS1)</name>
    <dbReference type="NCBI Taxonomy" id="930990"/>
    <lineage>
        <taxon>Eukaryota</taxon>
        <taxon>Fungi</taxon>
        <taxon>Dikarya</taxon>
        <taxon>Basidiomycota</taxon>
        <taxon>Agaricomycotina</taxon>
        <taxon>Agaricomycetes</taxon>
        <taxon>Cantharellales</taxon>
        <taxon>Botryobasidiaceae</taxon>
        <taxon>Botryobasidium</taxon>
    </lineage>
</organism>
<dbReference type="EMBL" id="KL198021">
    <property type="protein sequence ID" value="KDQ18580.1"/>
    <property type="molecule type" value="Genomic_DNA"/>
</dbReference>
<dbReference type="PANTHER" id="PTHR44329">
    <property type="entry name" value="SERINE/THREONINE-PROTEIN KINASE TNNI3K-RELATED"/>
    <property type="match status" value="1"/>
</dbReference>
<dbReference type="AlphaFoldDB" id="A0A067MV48"/>
<gene>
    <name evidence="4" type="ORF">BOTBODRAFT_171398</name>
</gene>
<comment type="similarity">
    <text evidence="1">Belongs to the protein kinase superfamily. TKL Ser/Thr protein kinase family.</text>
</comment>
<protein>
    <recommendedName>
        <fullName evidence="3">Protein kinase domain-containing protein</fullName>
    </recommendedName>
</protein>
<dbReference type="PROSITE" id="PS00109">
    <property type="entry name" value="PROTEIN_KINASE_TYR"/>
    <property type="match status" value="1"/>
</dbReference>
<dbReference type="GO" id="GO:0005524">
    <property type="term" value="F:ATP binding"/>
    <property type="evidence" value="ECO:0007669"/>
    <property type="project" value="InterPro"/>
</dbReference>
<dbReference type="InterPro" id="IPR011009">
    <property type="entry name" value="Kinase-like_dom_sf"/>
</dbReference>
<dbReference type="Pfam" id="PF07714">
    <property type="entry name" value="PK_Tyr_Ser-Thr"/>
    <property type="match status" value="2"/>
</dbReference>
<dbReference type="SMART" id="SM00248">
    <property type="entry name" value="ANK"/>
    <property type="match status" value="4"/>
</dbReference>
<reference evidence="5" key="1">
    <citation type="journal article" date="2014" name="Proc. Natl. Acad. Sci. U.S.A.">
        <title>Extensive sampling of basidiomycete genomes demonstrates inadequacy of the white-rot/brown-rot paradigm for wood decay fungi.</title>
        <authorList>
            <person name="Riley R."/>
            <person name="Salamov A.A."/>
            <person name="Brown D.W."/>
            <person name="Nagy L.G."/>
            <person name="Floudas D."/>
            <person name="Held B.W."/>
            <person name="Levasseur A."/>
            <person name="Lombard V."/>
            <person name="Morin E."/>
            <person name="Otillar R."/>
            <person name="Lindquist E.A."/>
            <person name="Sun H."/>
            <person name="LaButti K.M."/>
            <person name="Schmutz J."/>
            <person name="Jabbour D."/>
            <person name="Luo H."/>
            <person name="Baker S.E."/>
            <person name="Pisabarro A.G."/>
            <person name="Walton J.D."/>
            <person name="Blanchette R.A."/>
            <person name="Henrissat B."/>
            <person name="Martin F."/>
            <person name="Cullen D."/>
            <person name="Hibbett D.S."/>
            <person name="Grigoriev I.V."/>
        </authorList>
    </citation>
    <scope>NUCLEOTIDE SEQUENCE [LARGE SCALE GENOMIC DNA]</scope>
    <source>
        <strain evidence="5">FD-172 SS1</strain>
    </source>
</reference>
<dbReference type="InterPro" id="IPR051681">
    <property type="entry name" value="Ser/Thr_Kinases-Pseudokinases"/>
</dbReference>
<dbReference type="InterPro" id="IPR036770">
    <property type="entry name" value="Ankyrin_rpt-contain_sf"/>
</dbReference>
<dbReference type="HOGENOM" id="CLU_314477_0_0_1"/>
<dbReference type="PANTHER" id="PTHR44329:SF214">
    <property type="entry name" value="PROTEIN KINASE DOMAIN-CONTAINING PROTEIN"/>
    <property type="match status" value="1"/>
</dbReference>
<dbReference type="Pfam" id="PF12796">
    <property type="entry name" value="Ank_2"/>
    <property type="match status" value="1"/>
</dbReference>
<sequence>MSHGLFFPAIGALSVGRQISRVPDLGVAHSILKQIELALKSIRCQTSQYKALVERSKAVVSVIELHWNPEEAKSRAIDLDNLAKHLRSIHGHMVESAGRTLLQAILHQSQVSAEIRAMMNRLNSCLEPFQLLSELEHMDNSVLDWGSLTTVLSGLQRFPRDRIPLNVKSIFIEEPPDVDPHAHYCEKVGRNPVIVATNNDIYEGRWMGSEKVALKIVRLLTNEEEDKKQRIIERLPAEVKIWAELRSQYIAPLYATCTDDGPYPYMVVPWYRNGDATKYVRSKPTPIRVRICLEIAYGLQYLHSLERPVIYGNLKGSNVLISDEEGALLSDFAHSSFSGESDGPNMHYLRWMSPEAQRGQRTPDIDIWAWAMTTLELLSDMRPFHGLEATNFDLSTMIERGLLPNRDNYQCDAVDDDMWSLLESCWQKPHHRPTIAYIVEEMEQRSRLIQENALSPAAGQFHHEEKDDDEFDSEVRQAVERGDINDQNADGETILHRAIRSATLPAVVSLLSAGADVHLRNKHGGTPLHMLHLRERRQWGDVSERTKAIPDILKALLGKGVHVDIADRDGQTPLQLAASAGARTTITALLNAGASVHACDKDGKTALHLATAASHADACMLLLQAGAFITKHDNSSDTPVMNAVRKRSTETLNILLRYSPSSSKGISSTLESEIFRAAIHIREDMLDQGNGQRFREKNMKMLSIIYAYTGLFPSAYEIWDYEVEKADPLVERGGFGNCYRGVLWKEHQVALKCLRVKASQISTQDQDAPASMDKYIKRELHAWRRLKHRRILPLISTCTLSDNMTYMISPWMHHGSILAYLELEQYQDVDRLLLLMQIGEGLQYLHEFDPPIVHGDVRGHNILISESGEACLADFGLSLALEEVSFSNSSNFHHGGNARWMAPELMAHPPATRSAASDVFSFGRAIVEGH</sequence>
<dbReference type="InterPro" id="IPR000719">
    <property type="entry name" value="Prot_kinase_dom"/>
</dbReference>
<dbReference type="SUPFAM" id="SSF56112">
    <property type="entry name" value="Protein kinase-like (PK-like)"/>
    <property type="match status" value="2"/>
</dbReference>
<evidence type="ECO:0000256" key="2">
    <source>
        <dbReference type="PROSITE-ProRule" id="PRU00023"/>
    </source>
</evidence>
<dbReference type="PROSITE" id="PS50297">
    <property type="entry name" value="ANK_REP_REGION"/>
    <property type="match status" value="3"/>
</dbReference>
<dbReference type="OrthoDB" id="3239650at2759"/>
<evidence type="ECO:0000259" key="3">
    <source>
        <dbReference type="PROSITE" id="PS50011"/>
    </source>
</evidence>
<dbReference type="GO" id="GO:0004674">
    <property type="term" value="F:protein serine/threonine kinase activity"/>
    <property type="evidence" value="ECO:0007669"/>
    <property type="project" value="TreeGrafter"/>
</dbReference>
<dbReference type="Gene3D" id="1.25.40.20">
    <property type="entry name" value="Ankyrin repeat-containing domain"/>
    <property type="match status" value="2"/>
</dbReference>
<feature type="domain" description="Protein kinase" evidence="3">
    <location>
        <begin position="137"/>
        <end position="448"/>
    </location>
</feature>
<dbReference type="STRING" id="930990.A0A067MV48"/>
<dbReference type="Proteomes" id="UP000027195">
    <property type="component" value="Unassembled WGS sequence"/>
</dbReference>
<dbReference type="CDD" id="cd21037">
    <property type="entry name" value="MLKL_NTD"/>
    <property type="match status" value="1"/>
</dbReference>
<dbReference type="InterPro" id="IPR002110">
    <property type="entry name" value="Ankyrin_rpt"/>
</dbReference>
<dbReference type="PROSITE" id="PS50088">
    <property type="entry name" value="ANK_REPEAT"/>
    <property type="match status" value="3"/>
</dbReference>
<dbReference type="InParanoid" id="A0A067MV48"/>
<evidence type="ECO:0000313" key="5">
    <source>
        <dbReference type="Proteomes" id="UP000027195"/>
    </source>
</evidence>
<accession>A0A067MV48</accession>
<feature type="repeat" description="ANK" evidence="2">
    <location>
        <begin position="602"/>
        <end position="634"/>
    </location>
</feature>
<keyword evidence="5" id="KW-1185">Reference proteome</keyword>
<dbReference type="Gene3D" id="1.10.510.10">
    <property type="entry name" value="Transferase(Phosphotransferase) domain 1"/>
    <property type="match status" value="2"/>
</dbReference>
<dbReference type="PROSITE" id="PS50011">
    <property type="entry name" value="PROTEIN_KINASE_DOM"/>
    <property type="match status" value="2"/>
</dbReference>
<proteinExistence type="inferred from homology"/>
<name>A0A067MV48_BOTB1</name>
<dbReference type="InterPro" id="IPR059179">
    <property type="entry name" value="MLKL-like_MCAfunc"/>
</dbReference>
<dbReference type="InterPro" id="IPR008266">
    <property type="entry name" value="Tyr_kinase_AS"/>
</dbReference>